<dbReference type="InterPro" id="IPR012296">
    <property type="entry name" value="Nuclease_put_TT1808"/>
</dbReference>
<proteinExistence type="predicted"/>
<evidence type="ECO:0000313" key="2">
    <source>
        <dbReference type="EMBL" id="MEP0865284.1"/>
    </source>
</evidence>
<keyword evidence="3" id="KW-1185">Reference proteome</keyword>
<reference evidence="2 3" key="1">
    <citation type="submission" date="2022-04" db="EMBL/GenBank/DDBJ databases">
        <title>Positive selection, recombination, and allopatry shape intraspecific diversity of widespread and dominant cyanobacteria.</title>
        <authorList>
            <person name="Wei J."/>
            <person name="Shu W."/>
            <person name="Hu C."/>
        </authorList>
    </citation>
    <scope>NUCLEOTIDE SEQUENCE [LARGE SCALE GENOMIC DNA]</scope>
    <source>
        <strain evidence="2 3">GB2-A5</strain>
    </source>
</reference>
<dbReference type="Proteomes" id="UP001442494">
    <property type="component" value="Unassembled WGS sequence"/>
</dbReference>
<dbReference type="InterPro" id="IPR008538">
    <property type="entry name" value="Uma2"/>
</dbReference>
<protein>
    <submittedName>
        <fullName evidence="2">Uma2 family endonuclease</fullName>
    </submittedName>
</protein>
<dbReference type="InterPro" id="IPR011335">
    <property type="entry name" value="Restrct_endonuc-II-like"/>
</dbReference>
<evidence type="ECO:0000313" key="3">
    <source>
        <dbReference type="Proteomes" id="UP001442494"/>
    </source>
</evidence>
<gene>
    <name evidence="2" type="ORF">NDI37_12480</name>
</gene>
<dbReference type="RefSeq" id="WP_199295312.1">
    <property type="nucleotide sequence ID" value="NZ_JAMPKK010000024.1"/>
</dbReference>
<feature type="domain" description="Putative restriction endonuclease" evidence="1">
    <location>
        <begin position="7"/>
        <end position="64"/>
    </location>
</feature>
<dbReference type="Gene3D" id="3.90.1570.10">
    <property type="entry name" value="tt1808, chain A"/>
    <property type="match status" value="1"/>
</dbReference>
<dbReference type="GO" id="GO:0004519">
    <property type="term" value="F:endonuclease activity"/>
    <property type="evidence" value="ECO:0007669"/>
    <property type="project" value="UniProtKB-KW"/>
</dbReference>
<dbReference type="SUPFAM" id="SSF52980">
    <property type="entry name" value="Restriction endonuclease-like"/>
    <property type="match status" value="1"/>
</dbReference>
<keyword evidence="2" id="KW-0255">Endonuclease</keyword>
<keyword evidence="2" id="KW-0378">Hydrolase</keyword>
<keyword evidence="2" id="KW-0540">Nuclease</keyword>
<accession>A0ABV0JQC1</accession>
<dbReference type="Pfam" id="PF05685">
    <property type="entry name" value="Uma2"/>
    <property type="match status" value="1"/>
</dbReference>
<dbReference type="EMBL" id="JAMPKK010000024">
    <property type="protein sequence ID" value="MEP0865284.1"/>
    <property type="molecule type" value="Genomic_DNA"/>
</dbReference>
<name>A0ABV0JQC1_9CYAN</name>
<evidence type="ECO:0000259" key="1">
    <source>
        <dbReference type="Pfam" id="PF05685"/>
    </source>
</evidence>
<organism evidence="2 3">
    <name type="scientific">Funiculus sociatus GB2-A5</name>
    <dbReference type="NCBI Taxonomy" id="2933946"/>
    <lineage>
        <taxon>Bacteria</taxon>
        <taxon>Bacillati</taxon>
        <taxon>Cyanobacteriota</taxon>
        <taxon>Cyanophyceae</taxon>
        <taxon>Coleofasciculales</taxon>
        <taxon>Coleofasciculaceae</taxon>
        <taxon>Funiculus</taxon>
    </lineage>
</organism>
<sequence length="69" mass="7968">MFDSIGRFIMPNTDLFAPDVVFVSAQRLRQTVRDFAELVPDLVMEIKSKTDCIHLLQEKIQLFLTLEAL</sequence>
<comment type="caution">
    <text evidence="2">The sequence shown here is derived from an EMBL/GenBank/DDBJ whole genome shotgun (WGS) entry which is preliminary data.</text>
</comment>